<name>I7GKC1_MACFA</name>
<proteinExistence type="evidence at transcript level"/>
<evidence type="ECO:0000313" key="1">
    <source>
        <dbReference type="EMBL" id="BAE88470.1"/>
    </source>
</evidence>
<reference evidence="1" key="1">
    <citation type="journal article" date="2007" name="PLoS Biol.">
        <title>Rate of evolution in brain-expressed genes in humans and other primates.</title>
        <authorList>
            <person name="Wang H.-Y."/>
            <person name="Chien H.-C."/>
            <person name="Osada N."/>
            <person name="Hashimoto K."/>
            <person name="Sugano S."/>
            <person name="Gojobori T."/>
            <person name="Chou C.-K."/>
            <person name="Tsai S.-F."/>
            <person name="Wu C.-I."/>
            <person name="Shen C.-K.J."/>
        </authorList>
    </citation>
    <scope>NUCLEOTIDE SEQUENCE</scope>
</reference>
<organism evidence="1">
    <name type="scientific">Macaca fascicularis</name>
    <name type="common">Crab-eating macaque</name>
    <name type="synonym">Cynomolgus monkey</name>
    <dbReference type="NCBI Taxonomy" id="9541"/>
    <lineage>
        <taxon>Eukaryota</taxon>
        <taxon>Metazoa</taxon>
        <taxon>Chordata</taxon>
        <taxon>Craniata</taxon>
        <taxon>Vertebrata</taxon>
        <taxon>Euteleostomi</taxon>
        <taxon>Mammalia</taxon>
        <taxon>Eutheria</taxon>
        <taxon>Euarchontoglires</taxon>
        <taxon>Primates</taxon>
        <taxon>Haplorrhini</taxon>
        <taxon>Catarrhini</taxon>
        <taxon>Cercopithecidae</taxon>
        <taxon>Cercopithecinae</taxon>
        <taxon>Macaca</taxon>
    </lineage>
</organism>
<protein>
    <submittedName>
        <fullName evidence="1">Macaca fascicularis brain cDNA clone: QbsA-11357, similar to human synapse associated protein 1, SAP47 homolog (Drosophila)(SYAP1), mRNA, RefSeq: NM_032796.2</fullName>
    </submittedName>
</protein>
<dbReference type="EMBL" id="AB171407">
    <property type="protein sequence ID" value="BAE88470.1"/>
    <property type="molecule type" value="mRNA"/>
</dbReference>
<sequence>MVAGACNPSC</sequence>
<accession>I7GKC1</accession>